<reference evidence="7" key="1">
    <citation type="submission" date="2021-01" db="EMBL/GenBank/DDBJ databases">
        <authorList>
            <person name="Corre E."/>
            <person name="Pelletier E."/>
            <person name="Niang G."/>
            <person name="Scheremetjew M."/>
            <person name="Finn R."/>
            <person name="Kale V."/>
            <person name="Holt S."/>
            <person name="Cochrane G."/>
            <person name="Meng A."/>
            <person name="Brown T."/>
            <person name="Cohen L."/>
        </authorList>
    </citation>
    <scope>NUCLEOTIDE SEQUENCE</scope>
</reference>
<feature type="coiled-coil region" evidence="5">
    <location>
        <begin position="155"/>
        <end position="222"/>
    </location>
</feature>
<evidence type="ECO:0000256" key="1">
    <source>
        <dbReference type="ARBA" id="ARBA00022723"/>
    </source>
</evidence>
<dbReference type="Pfam" id="PF13445">
    <property type="entry name" value="zf-RING_UBOX"/>
    <property type="match status" value="1"/>
</dbReference>
<keyword evidence="2 4" id="KW-0863">Zinc-finger</keyword>
<dbReference type="SUPFAM" id="SSF57850">
    <property type="entry name" value="RING/U-box"/>
    <property type="match status" value="1"/>
</dbReference>
<dbReference type="EMBL" id="HBIF01001235">
    <property type="protein sequence ID" value="CAE0317786.1"/>
    <property type="molecule type" value="Transcribed_RNA"/>
</dbReference>
<dbReference type="InterPro" id="IPR017907">
    <property type="entry name" value="Znf_RING_CS"/>
</dbReference>
<keyword evidence="3" id="KW-0862">Zinc</keyword>
<dbReference type="SMART" id="SM00184">
    <property type="entry name" value="RING"/>
    <property type="match status" value="1"/>
</dbReference>
<organism evidence="7">
    <name type="scientific">Fabrea salina</name>
    <dbReference type="NCBI Taxonomy" id="342563"/>
    <lineage>
        <taxon>Eukaryota</taxon>
        <taxon>Sar</taxon>
        <taxon>Alveolata</taxon>
        <taxon>Ciliophora</taxon>
        <taxon>Postciliodesmatophora</taxon>
        <taxon>Heterotrichea</taxon>
        <taxon>Heterotrichida</taxon>
        <taxon>Fabreidae</taxon>
        <taxon>Fabrea</taxon>
    </lineage>
</organism>
<protein>
    <recommendedName>
        <fullName evidence="6">RING-type domain-containing protein</fullName>
    </recommendedName>
</protein>
<dbReference type="PROSITE" id="PS00518">
    <property type="entry name" value="ZF_RING_1"/>
    <property type="match status" value="1"/>
</dbReference>
<evidence type="ECO:0000259" key="6">
    <source>
        <dbReference type="PROSITE" id="PS50089"/>
    </source>
</evidence>
<keyword evidence="1" id="KW-0479">Metal-binding</keyword>
<gene>
    <name evidence="7" type="ORF">FSAL1345_LOCUS1055</name>
</gene>
<evidence type="ECO:0000256" key="5">
    <source>
        <dbReference type="SAM" id="Coils"/>
    </source>
</evidence>
<name>A0A7S3I9V0_9CILI</name>
<evidence type="ECO:0000256" key="4">
    <source>
        <dbReference type="PROSITE-ProRule" id="PRU00175"/>
    </source>
</evidence>
<feature type="domain" description="RING-type" evidence="6">
    <location>
        <begin position="19"/>
        <end position="63"/>
    </location>
</feature>
<sequence length="239" mass="27865">MDTITKLQACPKDKGQLKCLVCDNDFDSGWHIPLVVPVCGHIFCKPCLEQSRVNSEKVTCPLCGMTTCVPLWEFAVNFEVIYFNDEVLGVRYCEVHKLQLVSQSLCRLCILLNKEYFSEFLESAQTLDYFKSQKSLINTQKLKYSKAYKEFLGYLKQIEKVSEAHVKNLRSAEEKLIFFIRSTKETCIEQVYSNCREVSELKQNFQQQLKQIDQEILRVKQLKSQFEHSDISEQLVFEV</sequence>
<dbReference type="InterPro" id="IPR001841">
    <property type="entry name" value="Znf_RING"/>
</dbReference>
<dbReference type="InterPro" id="IPR013083">
    <property type="entry name" value="Znf_RING/FYVE/PHD"/>
</dbReference>
<dbReference type="Gene3D" id="3.30.40.10">
    <property type="entry name" value="Zinc/RING finger domain, C3HC4 (zinc finger)"/>
    <property type="match status" value="1"/>
</dbReference>
<proteinExistence type="predicted"/>
<keyword evidence="5" id="KW-0175">Coiled coil</keyword>
<dbReference type="AlphaFoldDB" id="A0A7S3I9V0"/>
<evidence type="ECO:0000256" key="2">
    <source>
        <dbReference type="ARBA" id="ARBA00022771"/>
    </source>
</evidence>
<evidence type="ECO:0000313" key="7">
    <source>
        <dbReference type="EMBL" id="CAE0317786.1"/>
    </source>
</evidence>
<accession>A0A7S3I9V0</accession>
<dbReference type="InterPro" id="IPR027370">
    <property type="entry name" value="Znf-RING_euk"/>
</dbReference>
<dbReference type="GO" id="GO:0008270">
    <property type="term" value="F:zinc ion binding"/>
    <property type="evidence" value="ECO:0007669"/>
    <property type="project" value="UniProtKB-KW"/>
</dbReference>
<evidence type="ECO:0000256" key="3">
    <source>
        <dbReference type="ARBA" id="ARBA00022833"/>
    </source>
</evidence>
<dbReference type="PROSITE" id="PS50089">
    <property type="entry name" value="ZF_RING_2"/>
    <property type="match status" value="1"/>
</dbReference>